<protein>
    <recommendedName>
        <fullName evidence="1">USP domain-containing protein</fullName>
    </recommendedName>
</protein>
<dbReference type="PROSITE" id="PS50235">
    <property type="entry name" value="USP_3"/>
    <property type="match status" value="1"/>
</dbReference>
<dbReference type="EMBL" id="CAJZBQ010000011">
    <property type="protein sequence ID" value="CAG9314281.1"/>
    <property type="molecule type" value="Genomic_DNA"/>
</dbReference>
<accession>A0AAU9IKJ3</accession>
<dbReference type="Pfam" id="PF00443">
    <property type="entry name" value="UCH"/>
    <property type="match status" value="1"/>
</dbReference>
<dbReference type="InterPro" id="IPR028889">
    <property type="entry name" value="USP"/>
</dbReference>
<proteinExistence type="predicted"/>
<dbReference type="InterPro" id="IPR038765">
    <property type="entry name" value="Papain-like_cys_pep_sf"/>
</dbReference>
<dbReference type="InterPro" id="IPR018200">
    <property type="entry name" value="USP_CS"/>
</dbReference>
<dbReference type="InterPro" id="IPR001394">
    <property type="entry name" value="Peptidase_C19_UCH"/>
</dbReference>
<evidence type="ECO:0000313" key="3">
    <source>
        <dbReference type="Proteomes" id="UP001162131"/>
    </source>
</evidence>
<dbReference type="GO" id="GO:0004843">
    <property type="term" value="F:cysteine-type deubiquitinase activity"/>
    <property type="evidence" value="ECO:0007669"/>
    <property type="project" value="InterPro"/>
</dbReference>
<dbReference type="Gene3D" id="3.90.70.10">
    <property type="entry name" value="Cysteine proteinases"/>
    <property type="match status" value="1"/>
</dbReference>
<dbReference type="Proteomes" id="UP001162131">
    <property type="component" value="Unassembled WGS sequence"/>
</dbReference>
<dbReference type="AlphaFoldDB" id="A0AAU9IKJ3"/>
<gene>
    <name evidence="2" type="ORF">BSTOLATCC_MIC10076</name>
</gene>
<organism evidence="2 3">
    <name type="scientific">Blepharisma stoltei</name>
    <dbReference type="NCBI Taxonomy" id="1481888"/>
    <lineage>
        <taxon>Eukaryota</taxon>
        <taxon>Sar</taxon>
        <taxon>Alveolata</taxon>
        <taxon>Ciliophora</taxon>
        <taxon>Postciliodesmatophora</taxon>
        <taxon>Heterotrichea</taxon>
        <taxon>Heterotrichida</taxon>
        <taxon>Blepharismidae</taxon>
        <taxon>Blepharisma</taxon>
    </lineage>
</organism>
<dbReference type="PROSITE" id="PS00972">
    <property type="entry name" value="USP_1"/>
    <property type="match status" value="1"/>
</dbReference>
<dbReference type="GO" id="GO:0016579">
    <property type="term" value="P:protein deubiquitination"/>
    <property type="evidence" value="ECO:0007669"/>
    <property type="project" value="InterPro"/>
</dbReference>
<dbReference type="SUPFAM" id="SSF54001">
    <property type="entry name" value="Cysteine proteinases"/>
    <property type="match status" value="1"/>
</dbReference>
<comment type="caution">
    <text evidence="2">The sequence shown here is derived from an EMBL/GenBank/DDBJ whole genome shotgun (WGS) entry which is preliminary data.</text>
</comment>
<reference evidence="2" key="1">
    <citation type="submission" date="2021-09" db="EMBL/GenBank/DDBJ databases">
        <authorList>
            <consortium name="AG Swart"/>
            <person name="Singh M."/>
            <person name="Singh A."/>
            <person name="Seah K."/>
            <person name="Emmerich C."/>
        </authorList>
    </citation>
    <scope>NUCLEOTIDE SEQUENCE</scope>
    <source>
        <strain evidence="2">ATCC30299</strain>
    </source>
</reference>
<evidence type="ECO:0000259" key="1">
    <source>
        <dbReference type="PROSITE" id="PS50235"/>
    </source>
</evidence>
<keyword evidence="3" id="KW-1185">Reference proteome</keyword>
<evidence type="ECO:0000313" key="2">
    <source>
        <dbReference type="EMBL" id="CAG9314281.1"/>
    </source>
</evidence>
<name>A0AAU9IKJ3_9CILI</name>
<sequence length="206" mass="23765">MENVLENCQSNLNQLKYYRNSSNYAPKNKNRDFSLNFNVVSDNFQCINQTVQDYIQKFNQLEIKCNSLVDICNKMIIENDSKDSSLKAKIDEIEEKIKKVSISNGNELISSPKNAPDLKIINNNTPKRKKRGLTNIGNSCYLNSVLQIFASVQNFVENIRNIENDLFYCLGDVLSSITDPYSIKIDEKLRKLRKLVTSEYPMVIYI</sequence>
<feature type="domain" description="USP" evidence="1">
    <location>
        <begin position="131"/>
        <end position="206"/>
    </location>
</feature>